<reference evidence="2 3" key="1">
    <citation type="submission" date="2018-12" db="EMBL/GenBank/DDBJ databases">
        <authorList>
            <consortium name="Pathogen Informatics"/>
        </authorList>
    </citation>
    <scope>NUCLEOTIDE SEQUENCE [LARGE SCALE GENOMIC DNA]</scope>
    <source>
        <strain evidence="2 3">NCTC10485</strain>
    </source>
</reference>
<evidence type="ECO:0000256" key="1">
    <source>
        <dbReference type="SAM" id="Phobius"/>
    </source>
</evidence>
<keyword evidence="3" id="KW-1185">Reference proteome</keyword>
<keyword evidence="1" id="KW-0812">Transmembrane</keyword>
<evidence type="ECO:0000313" key="2">
    <source>
        <dbReference type="EMBL" id="VEG49042.1"/>
    </source>
</evidence>
<gene>
    <name evidence="2" type="ORF">NCTC10485_03346</name>
</gene>
<organism evidence="2 3">
    <name type="scientific">Mycolicibacterium chitae</name>
    <name type="common">Mycobacterium chitae</name>
    <dbReference type="NCBI Taxonomy" id="1792"/>
    <lineage>
        <taxon>Bacteria</taxon>
        <taxon>Bacillati</taxon>
        <taxon>Actinomycetota</taxon>
        <taxon>Actinomycetes</taxon>
        <taxon>Mycobacteriales</taxon>
        <taxon>Mycobacteriaceae</taxon>
        <taxon>Mycolicibacterium</taxon>
    </lineage>
</organism>
<feature type="transmembrane region" description="Helical" evidence="1">
    <location>
        <begin position="59"/>
        <end position="80"/>
    </location>
</feature>
<feature type="transmembrane region" description="Helical" evidence="1">
    <location>
        <begin position="149"/>
        <end position="167"/>
    </location>
</feature>
<protein>
    <submittedName>
        <fullName evidence="2">Uncharacterized protein</fullName>
    </submittedName>
</protein>
<proteinExistence type="predicted"/>
<name>A0A448I9E0_MYCCI</name>
<dbReference type="AlphaFoldDB" id="A0A448I9E0"/>
<sequence>MGSWLWHALVFGGGSLLIPTAILLVCLRWARPAFADDYPPDIQSRMPPFTRTERRLSWVLGPAFILTLLAAVLWTTWSWLDADPARGLLSAYGMALGTAALFCLVDLVLVDWLIICRWRPSWVIIPGTADAAGWGDYGFHLRAQFSGKGLLALFGLPAAVAAVAVLLPR</sequence>
<accession>A0A448I9E0</accession>
<dbReference type="EMBL" id="LR134355">
    <property type="protein sequence ID" value="VEG49042.1"/>
    <property type="molecule type" value="Genomic_DNA"/>
</dbReference>
<keyword evidence="1" id="KW-1133">Transmembrane helix</keyword>
<dbReference type="RefSeq" id="WP_170217450.1">
    <property type="nucleotide sequence ID" value="NZ_JACKSM010000011.1"/>
</dbReference>
<dbReference type="Proteomes" id="UP000282551">
    <property type="component" value="Chromosome"/>
</dbReference>
<feature type="transmembrane region" description="Helical" evidence="1">
    <location>
        <begin position="92"/>
        <end position="115"/>
    </location>
</feature>
<evidence type="ECO:0000313" key="3">
    <source>
        <dbReference type="Proteomes" id="UP000282551"/>
    </source>
</evidence>
<keyword evidence="1" id="KW-0472">Membrane</keyword>